<protein>
    <recommendedName>
        <fullName evidence="11">Murein endopeptidase K</fullName>
    </recommendedName>
</protein>
<dbReference type="Proteomes" id="UP001179614">
    <property type="component" value="Chromosome"/>
</dbReference>
<keyword evidence="8" id="KW-0482">Metalloprotease</keyword>
<keyword evidence="13" id="KW-1185">Reference proteome</keyword>
<evidence type="ECO:0000256" key="7">
    <source>
        <dbReference type="ARBA" id="ARBA00022833"/>
    </source>
</evidence>
<evidence type="ECO:0000313" key="12">
    <source>
        <dbReference type="EMBL" id="WBL77522.1"/>
    </source>
</evidence>
<evidence type="ECO:0000256" key="1">
    <source>
        <dbReference type="ARBA" id="ARBA00001947"/>
    </source>
</evidence>
<dbReference type="InterPro" id="IPR009045">
    <property type="entry name" value="Zn_M74/Hedgehog-like"/>
</dbReference>
<evidence type="ECO:0000313" key="13">
    <source>
        <dbReference type="Proteomes" id="UP001179614"/>
    </source>
</evidence>
<dbReference type="EMBL" id="CP089391">
    <property type="protein sequence ID" value="WBL77522.1"/>
    <property type="molecule type" value="Genomic_DNA"/>
</dbReference>
<dbReference type="PANTHER" id="PTHR37425:SF1">
    <property type="entry name" value="OUTER MEMBRANE PROTEIN"/>
    <property type="match status" value="1"/>
</dbReference>
<dbReference type="Gene3D" id="3.30.1380.10">
    <property type="match status" value="1"/>
</dbReference>
<evidence type="ECO:0000256" key="2">
    <source>
        <dbReference type="ARBA" id="ARBA00004776"/>
    </source>
</evidence>
<evidence type="ECO:0000256" key="8">
    <source>
        <dbReference type="ARBA" id="ARBA00023049"/>
    </source>
</evidence>
<dbReference type="CDD" id="cd14844">
    <property type="entry name" value="Zn-DD-carboxypeptidase_like"/>
    <property type="match status" value="1"/>
</dbReference>
<keyword evidence="6" id="KW-0378">Hydrolase</keyword>
<evidence type="ECO:0000256" key="4">
    <source>
        <dbReference type="ARBA" id="ARBA00022723"/>
    </source>
</evidence>
<accession>A0ABY7MLJ0</accession>
<name>A0ABY7MLJ0_9BRAD</name>
<dbReference type="InterPro" id="IPR010275">
    <property type="entry name" value="MepK"/>
</dbReference>
<dbReference type="RefSeq" id="WP_270162772.1">
    <property type="nucleotide sequence ID" value="NZ_CP089391.1"/>
</dbReference>
<comment type="pathway">
    <text evidence="2">Cell wall biogenesis; cell wall polysaccharide biosynthesis.</text>
</comment>
<evidence type="ECO:0000256" key="6">
    <source>
        <dbReference type="ARBA" id="ARBA00022801"/>
    </source>
</evidence>
<reference evidence="12" key="1">
    <citation type="submission" date="2021-12" db="EMBL/GenBank/DDBJ databases">
        <title>Bradyrhizobium xenonodulans sp. nov.</title>
        <authorList>
            <person name="Claassens R."/>
            <person name="Venter S.N."/>
            <person name="Beukes C.W."/>
            <person name="Stepkowski T."/>
            <person name="Steenkamp E.T."/>
        </authorList>
    </citation>
    <scope>NUCLEOTIDE SEQUENCE</scope>
    <source>
        <strain evidence="12">14AB</strain>
    </source>
</reference>
<keyword evidence="7" id="KW-0862">Zinc</keyword>
<sequence>MGSYVLTGLARQFAVLSLSHAGVKAGSRIGLAAVLLLAAAGSVHNAAALNETKTLSFHHTHSGEDLTVTFKRDGRYDEAALKQLNHFLRDWRTQDETVMDRHLFDILWEVYRDVDGKQPIQIISSYRSPATNAMLRRRSSGVARFSQHMLGHAMDFYIPGVPLEQIRFAGLRLQRGGVGFYPTSGSPFVHLDTGSIRHWPRMTHDQLARVFPDGRTVHVPTDGTPLKGYELARADIERRGNGDDAGSSKPNFFAALFKSKSSAPAAMSSDEDDEGAPAAKPTVVAAAVKPADPVPTPRAKPQMAALQLASADAQIVAPPKPKPAPVADKPAAGKPETPADIINARGFWDTPATPQQATPAQVAALKARQALAAATDPQATASVSSAAYQALAYAPASASPVDRANVVAASAPIPRSARPAASRSVAQATEINTVVGKSIDGRIATATRLSAAKGESIWLKIVMLSPSASRAMSVTLMGELDTAALRGYFVKPQAVIAMGFADDPMQGLSCDSFSGSATAKLEMTSFVMRTASLR</sequence>
<keyword evidence="5" id="KW-0732">Signal</keyword>
<dbReference type="Pfam" id="PF05951">
    <property type="entry name" value="Peptidase_M15_2"/>
    <property type="match status" value="1"/>
</dbReference>
<evidence type="ECO:0000256" key="10">
    <source>
        <dbReference type="ARBA" id="ARBA00093448"/>
    </source>
</evidence>
<dbReference type="SUPFAM" id="SSF55166">
    <property type="entry name" value="Hedgehog/DD-peptidase"/>
    <property type="match status" value="1"/>
</dbReference>
<comment type="cofactor">
    <cofactor evidence="1">
        <name>Zn(2+)</name>
        <dbReference type="ChEBI" id="CHEBI:29105"/>
    </cofactor>
</comment>
<organism evidence="12 13">
    <name type="scientific">Bradyrhizobium xenonodulans</name>
    <dbReference type="NCBI Taxonomy" id="2736875"/>
    <lineage>
        <taxon>Bacteria</taxon>
        <taxon>Pseudomonadati</taxon>
        <taxon>Pseudomonadota</taxon>
        <taxon>Alphaproteobacteria</taxon>
        <taxon>Hyphomicrobiales</taxon>
        <taxon>Nitrobacteraceae</taxon>
        <taxon>Bradyrhizobium</taxon>
    </lineage>
</organism>
<evidence type="ECO:0000256" key="9">
    <source>
        <dbReference type="ARBA" id="ARBA00023316"/>
    </source>
</evidence>
<evidence type="ECO:0000256" key="11">
    <source>
        <dbReference type="ARBA" id="ARBA00093666"/>
    </source>
</evidence>
<keyword evidence="3" id="KW-0645">Protease</keyword>
<dbReference type="PANTHER" id="PTHR37425">
    <property type="match status" value="1"/>
</dbReference>
<keyword evidence="4" id="KW-0479">Metal-binding</keyword>
<gene>
    <name evidence="12" type="ORF">I3J27_31595</name>
</gene>
<comment type="similarity">
    <text evidence="10">Belongs to the peptidase M15 family.</text>
</comment>
<evidence type="ECO:0000256" key="3">
    <source>
        <dbReference type="ARBA" id="ARBA00022670"/>
    </source>
</evidence>
<keyword evidence="9" id="KW-0961">Cell wall biogenesis/degradation</keyword>
<proteinExistence type="inferred from homology"/>
<evidence type="ECO:0000256" key="5">
    <source>
        <dbReference type="ARBA" id="ARBA00022729"/>
    </source>
</evidence>